<keyword evidence="4" id="KW-1185">Reference proteome</keyword>
<reference evidence="3 4" key="1">
    <citation type="submission" date="2018-03" db="EMBL/GenBank/DDBJ databases">
        <title>Genomic Encyclopedia of Archaeal and Bacterial Type Strains, Phase II (KMG-II): from individual species to whole genera.</title>
        <authorList>
            <person name="Goeker M."/>
        </authorList>
    </citation>
    <scope>NUCLEOTIDE SEQUENCE [LARGE SCALE GENOMIC DNA]</scope>
    <source>
        <strain evidence="3 4">DSM 45601</strain>
    </source>
</reference>
<dbReference type="EMBL" id="PVZC01000001">
    <property type="protein sequence ID" value="PRY01425.1"/>
    <property type="molecule type" value="Genomic_DNA"/>
</dbReference>
<name>A0A2T0QBZ3_9ACTN</name>
<evidence type="ECO:0000256" key="1">
    <source>
        <dbReference type="SAM" id="MobiDB-lite"/>
    </source>
</evidence>
<feature type="region of interest" description="Disordered" evidence="1">
    <location>
        <begin position="1"/>
        <end position="20"/>
    </location>
</feature>
<proteinExistence type="predicted"/>
<dbReference type="InterPro" id="IPR018656">
    <property type="entry name" value="DUF2087"/>
</dbReference>
<dbReference type="SUPFAM" id="SSF46785">
    <property type="entry name" value="Winged helix' DNA-binding domain"/>
    <property type="match status" value="1"/>
</dbReference>
<organism evidence="3 4">
    <name type="scientific">Allonocardiopsis opalescens</name>
    <dbReference type="NCBI Taxonomy" id="1144618"/>
    <lineage>
        <taxon>Bacteria</taxon>
        <taxon>Bacillati</taxon>
        <taxon>Actinomycetota</taxon>
        <taxon>Actinomycetes</taxon>
        <taxon>Streptosporangiales</taxon>
        <taxon>Allonocardiopsis</taxon>
    </lineage>
</organism>
<accession>A0A2T0QBZ3</accession>
<dbReference type="OrthoDB" id="529288at2"/>
<protein>
    <recommendedName>
        <fullName evidence="2">DUF2087 domain-containing protein</fullName>
    </recommendedName>
</protein>
<dbReference type="InterPro" id="IPR036390">
    <property type="entry name" value="WH_DNA-bd_sf"/>
</dbReference>
<evidence type="ECO:0000313" key="4">
    <source>
        <dbReference type="Proteomes" id="UP000237846"/>
    </source>
</evidence>
<feature type="compositionally biased region" description="Polar residues" evidence="1">
    <location>
        <begin position="1"/>
        <end position="14"/>
    </location>
</feature>
<feature type="domain" description="DUF2087" evidence="2">
    <location>
        <begin position="110"/>
        <end position="178"/>
    </location>
</feature>
<evidence type="ECO:0000313" key="3">
    <source>
        <dbReference type="EMBL" id="PRY01425.1"/>
    </source>
</evidence>
<evidence type="ECO:0000259" key="2">
    <source>
        <dbReference type="Pfam" id="PF09860"/>
    </source>
</evidence>
<dbReference type="Proteomes" id="UP000237846">
    <property type="component" value="Unassembled WGS sequence"/>
</dbReference>
<gene>
    <name evidence="3" type="ORF">CLV72_1017</name>
</gene>
<dbReference type="AlphaFoldDB" id="A0A2T0QBZ3"/>
<dbReference type="RefSeq" id="WP_106237071.1">
    <property type="nucleotide sequence ID" value="NZ_PVZC01000001.1"/>
</dbReference>
<dbReference type="Pfam" id="PF09860">
    <property type="entry name" value="DUF2087"/>
    <property type="match status" value="1"/>
</dbReference>
<comment type="caution">
    <text evidence="3">The sequence shown here is derived from an EMBL/GenBank/DDBJ whole genome shotgun (WGS) entry which is preliminary data.</text>
</comment>
<feature type="region of interest" description="Disordered" evidence="1">
    <location>
        <begin position="94"/>
        <end position="113"/>
    </location>
</feature>
<sequence length="179" mass="18924">MATESATVPQTRSPSGGALAGLLAEPDRRAAFAALVLGATTASEVAERAGLRPAAAAAALHRLVSGGLAARDERTGGHTVRAESFREAARAEALRTGQRGGSGGHVHEGRLRSVPRDPAVRARVLAVVAESFPPGESYTEPQVNEVCRRWFDDVPRLRRALVDEGLLVRDRAGTAYRRA</sequence>